<gene>
    <name evidence="1" type="ORF">MELLADRAFT_53667</name>
</gene>
<protein>
    <recommendedName>
        <fullName evidence="3">HAD-like protein</fullName>
    </recommendedName>
</protein>
<dbReference type="FunCoup" id="F4S2D7">
    <property type="interactions" value="25"/>
</dbReference>
<dbReference type="AlphaFoldDB" id="F4S2D7"/>
<dbReference type="InterPro" id="IPR036412">
    <property type="entry name" value="HAD-like_sf"/>
</dbReference>
<keyword evidence="2" id="KW-1185">Reference proteome</keyword>
<dbReference type="Gene3D" id="1.10.150.240">
    <property type="entry name" value="Putative phosphatase, domain 2"/>
    <property type="match status" value="1"/>
</dbReference>
<proteinExistence type="predicted"/>
<dbReference type="PANTHER" id="PTHR18901:SF38">
    <property type="entry name" value="PSEUDOURIDINE-5'-PHOSPHATASE"/>
    <property type="match status" value="1"/>
</dbReference>
<dbReference type="GO" id="GO:1990738">
    <property type="term" value="F:pseudouridine 5'-phosphatase activity"/>
    <property type="evidence" value="ECO:0007669"/>
    <property type="project" value="EnsemblFungi"/>
</dbReference>
<reference evidence="2" key="1">
    <citation type="journal article" date="2011" name="Proc. Natl. Acad. Sci. U.S.A.">
        <title>Obligate biotrophy features unraveled by the genomic analysis of rust fungi.</title>
        <authorList>
            <person name="Duplessis S."/>
            <person name="Cuomo C.A."/>
            <person name="Lin Y.-C."/>
            <person name="Aerts A."/>
            <person name="Tisserant E."/>
            <person name="Veneault-Fourrey C."/>
            <person name="Joly D.L."/>
            <person name="Hacquard S."/>
            <person name="Amselem J."/>
            <person name="Cantarel B.L."/>
            <person name="Chiu R."/>
            <person name="Coutinho P.M."/>
            <person name="Feau N."/>
            <person name="Field M."/>
            <person name="Frey P."/>
            <person name="Gelhaye E."/>
            <person name="Goldberg J."/>
            <person name="Grabherr M.G."/>
            <person name="Kodira C.D."/>
            <person name="Kohler A."/>
            <person name="Kuees U."/>
            <person name="Lindquist E.A."/>
            <person name="Lucas S.M."/>
            <person name="Mago R."/>
            <person name="Mauceli E."/>
            <person name="Morin E."/>
            <person name="Murat C."/>
            <person name="Pangilinan J.L."/>
            <person name="Park R."/>
            <person name="Pearson M."/>
            <person name="Quesneville H."/>
            <person name="Rouhier N."/>
            <person name="Sakthikumar S."/>
            <person name="Salamov A.A."/>
            <person name="Schmutz J."/>
            <person name="Selles B."/>
            <person name="Shapiro H."/>
            <person name="Tanguay P."/>
            <person name="Tuskan G.A."/>
            <person name="Henrissat B."/>
            <person name="Van de Peer Y."/>
            <person name="Rouze P."/>
            <person name="Ellis J.G."/>
            <person name="Dodds P.N."/>
            <person name="Schein J.E."/>
            <person name="Zhong S."/>
            <person name="Hamelin R.C."/>
            <person name="Grigoriev I.V."/>
            <person name="Szabo L.J."/>
            <person name="Martin F."/>
        </authorList>
    </citation>
    <scope>NUCLEOTIDE SEQUENCE [LARGE SCALE GENOMIC DNA]</scope>
    <source>
        <strain evidence="2">98AG31 / pathotype 3-4-7</strain>
    </source>
</reference>
<dbReference type="GO" id="GO:0008253">
    <property type="term" value="F:5'-nucleotidase activity"/>
    <property type="evidence" value="ECO:0007669"/>
    <property type="project" value="EnsemblFungi"/>
</dbReference>
<dbReference type="KEGG" id="mlr:MELLADRAFT_53667"/>
<dbReference type="OrthoDB" id="40579at2759"/>
<name>F4S2D7_MELLP</name>
<dbReference type="InterPro" id="IPR023198">
    <property type="entry name" value="PGP-like_dom2"/>
</dbReference>
<evidence type="ECO:0008006" key="3">
    <source>
        <dbReference type="Google" id="ProtNLM"/>
    </source>
</evidence>
<dbReference type="InParanoid" id="F4S2D7"/>
<dbReference type="HOGENOM" id="CLU_045011_13_0_1"/>
<dbReference type="RefSeq" id="XP_007415507.1">
    <property type="nucleotide sequence ID" value="XM_007415445.1"/>
</dbReference>
<dbReference type="VEuPathDB" id="FungiDB:MELLADRAFT_53667"/>
<dbReference type="Pfam" id="PF13419">
    <property type="entry name" value="HAD_2"/>
    <property type="match status" value="1"/>
</dbReference>
<sequence>MDGLLIDSETIYTTITNEILGPFNKQLTWEIKASLMGRPAFESAALLVKKTDIPISGEEFTSKMKSRQLEMFPNVKPMPGAERLVENLHKNGIPMAIATGSIRQNFDLKTSNLKNLFAKFGQNVICGDSPEMKRGKPDPDPFLLAAKKFLGLEISPDHQGNFNPLNQTQLDQLKGLRPDEILVFEDGIPGVRAAKAAGMRVIWVPDPELKKLQLSQGMEVVEADEVLDSLEEWDGAKWGLPPL</sequence>
<dbReference type="InterPro" id="IPR041492">
    <property type="entry name" value="HAD_2"/>
</dbReference>
<dbReference type="GeneID" id="18928877"/>
<dbReference type="Gene3D" id="3.40.50.1000">
    <property type="entry name" value="HAD superfamily/HAD-like"/>
    <property type="match status" value="1"/>
</dbReference>
<accession>F4S2D7</accession>
<organism evidence="2">
    <name type="scientific">Melampsora larici-populina (strain 98AG31 / pathotype 3-4-7)</name>
    <name type="common">Poplar leaf rust fungus</name>
    <dbReference type="NCBI Taxonomy" id="747676"/>
    <lineage>
        <taxon>Eukaryota</taxon>
        <taxon>Fungi</taxon>
        <taxon>Dikarya</taxon>
        <taxon>Basidiomycota</taxon>
        <taxon>Pucciniomycotina</taxon>
        <taxon>Pucciniomycetes</taxon>
        <taxon>Pucciniales</taxon>
        <taxon>Melampsoraceae</taxon>
        <taxon>Melampsora</taxon>
    </lineage>
</organism>
<evidence type="ECO:0000313" key="2">
    <source>
        <dbReference type="Proteomes" id="UP000001072"/>
    </source>
</evidence>
<dbReference type="STRING" id="747676.F4S2D7"/>
<dbReference type="eggNOG" id="KOG2914">
    <property type="taxonomic scope" value="Eukaryota"/>
</dbReference>
<dbReference type="InterPro" id="IPR023214">
    <property type="entry name" value="HAD_sf"/>
</dbReference>
<evidence type="ECO:0000313" key="1">
    <source>
        <dbReference type="EMBL" id="EGG01157.1"/>
    </source>
</evidence>
<dbReference type="Proteomes" id="UP000001072">
    <property type="component" value="Unassembled WGS sequence"/>
</dbReference>
<dbReference type="FunFam" id="1.10.150.240:FF:000001">
    <property type="entry name" value="Haloacid dehalogenase-like hydrolase domain"/>
    <property type="match status" value="1"/>
</dbReference>
<dbReference type="SUPFAM" id="SSF56784">
    <property type="entry name" value="HAD-like"/>
    <property type="match status" value="1"/>
</dbReference>
<dbReference type="PANTHER" id="PTHR18901">
    <property type="entry name" value="2-DEOXYGLUCOSE-6-PHOSPHATE PHOSPHATASE 2"/>
    <property type="match status" value="1"/>
</dbReference>
<dbReference type="EMBL" id="GL883140">
    <property type="protein sequence ID" value="EGG01157.1"/>
    <property type="molecule type" value="Genomic_DNA"/>
</dbReference>